<dbReference type="InterPro" id="IPR020081">
    <property type="entry name" value="SsrA-bd_prot_CS"/>
</dbReference>
<dbReference type="Proteomes" id="UP000178880">
    <property type="component" value="Unassembled WGS sequence"/>
</dbReference>
<evidence type="ECO:0000256" key="1">
    <source>
        <dbReference type="ARBA" id="ARBA00022490"/>
    </source>
</evidence>
<dbReference type="PANTHER" id="PTHR30308:SF2">
    <property type="entry name" value="SSRA-BINDING PROTEIN"/>
    <property type="match status" value="1"/>
</dbReference>
<keyword evidence="1 3" id="KW-0963">Cytoplasm</keyword>
<dbReference type="Pfam" id="PF01668">
    <property type="entry name" value="SmpB"/>
    <property type="match status" value="1"/>
</dbReference>
<dbReference type="GO" id="GO:0070929">
    <property type="term" value="P:trans-translation"/>
    <property type="evidence" value="ECO:0007669"/>
    <property type="project" value="UniProtKB-UniRule"/>
</dbReference>
<dbReference type="PANTHER" id="PTHR30308">
    <property type="entry name" value="TMRNA-BINDING COMPONENT OF TRANS-TRANSLATION TAGGING COMPLEX"/>
    <property type="match status" value="1"/>
</dbReference>
<dbReference type="AlphaFoldDB" id="A0A1G2CF39"/>
<evidence type="ECO:0000256" key="2">
    <source>
        <dbReference type="ARBA" id="ARBA00022884"/>
    </source>
</evidence>
<comment type="function">
    <text evidence="3">Required for rescue of stalled ribosomes mediated by trans-translation. Binds to transfer-messenger RNA (tmRNA), required for stable association of tmRNA with ribosomes. tmRNA and SmpB together mimic tRNA shape, replacing the anticodon stem-loop with SmpB. tmRNA is encoded by the ssrA gene; the 2 termini fold to resemble tRNA(Ala) and it encodes a 'tag peptide', a short internal open reading frame. During trans-translation Ala-aminoacylated tmRNA acts like a tRNA, entering the A-site of stalled ribosomes, displacing the stalled mRNA. The ribosome then switches to translate the ORF on the tmRNA; the nascent peptide is terminated with the 'tag peptide' encoded by the tmRNA and targeted for degradation. The ribosome is freed to recommence translation, which seems to be the essential function of trans-translation.</text>
</comment>
<gene>
    <name evidence="3" type="primary">smpB</name>
    <name evidence="5" type="ORF">A2945_02530</name>
</gene>
<dbReference type="SUPFAM" id="SSF74982">
    <property type="entry name" value="Small protein B (SmpB)"/>
    <property type="match status" value="1"/>
</dbReference>
<name>A0A1G2CF39_9BACT</name>
<protein>
    <recommendedName>
        <fullName evidence="3">SsrA-binding protein</fullName>
    </recommendedName>
    <alternativeName>
        <fullName evidence="3">Small protein B</fullName>
    </alternativeName>
</protein>
<dbReference type="EMBL" id="MHLA01000013">
    <property type="protein sequence ID" value="OGY99846.1"/>
    <property type="molecule type" value="Genomic_DNA"/>
</dbReference>
<dbReference type="GO" id="GO:0003723">
    <property type="term" value="F:RNA binding"/>
    <property type="evidence" value="ECO:0007669"/>
    <property type="project" value="UniProtKB-UniRule"/>
</dbReference>
<comment type="subcellular location">
    <subcellularLocation>
        <location evidence="3">Cytoplasm</location>
    </subcellularLocation>
    <text evidence="3">The tmRNA-SmpB complex associates with stalled 70S ribosomes.</text>
</comment>
<feature type="compositionally biased region" description="Basic residues" evidence="4">
    <location>
        <begin position="128"/>
        <end position="140"/>
    </location>
</feature>
<evidence type="ECO:0000313" key="6">
    <source>
        <dbReference type="Proteomes" id="UP000178880"/>
    </source>
</evidence>
<keyword evidence="2 3" id="KW-0694">RNA-binding</keyword>
<evidence type="ECO:0000313" key="5">
    <source>
        <dbReference type="EMBL" id="OGY99846.1"/>
    </source>
</evidence>
<reference evidence="5 6" key="1">
    <citation type="journal article" date="2016" name="Nat. Commun.">
        <title>Thousands of microbial genomes shed light on interconnected biogeochemical processes in an aquifer system.</title>
        <authorList>
            <person name="Anantharaman K."/>
            <person name="Brown C.T."/>
            <person name="Hug L.A."/>
            <person name="Sharon I."/>
            <person name="Castelle C.J."/>
            <person name="Probst A.J."/>
            <person name="Thomas B.C."/>
            <person name="Singh A."/>
            <person name="Wilkins M.J."/>
            <person name="Karaoz U."/>
            <person name="Brodie E.L."/>
            <person name="Williams K.H."/>
            <person name="Hubbard S.S."/>
            <person name="Banfield J.F."/>
        </authorList>
    </citation>
    <scope>NUCLEOTIDE SEQUENCE [LARGE SCALE GENOMIC DNA]</scope>
</reference>
<evidence type="ECO:0000256" key="3">
    <source>
        <dbReference type="HAMAP-Rule" id="MF_00023"/>
    </source>
</evidence>
<dbReference type="HAMAP" id="MF_00023">
    <property type="entry name" value="SmpB"/>
    <property type="match status" value="1"/>
</dbReference>
<comment type="caution">
    <text evidence="5">The sequence shown here is derived from an EMBL/GenBank/DDBJ whole genome shotgun (WGS) entry which is preliminary data.</text>
</comment>
<dbReference type="Gene3D" id="2.40.280.10">
    <property type="match status" value="1"/>
</dbReference>
<dbReference type="CDD" id="cd09294">
    <property type="entry name" value="SmpB"/>
    <property type="match status" value="1"/>
</dbReference>
<dbReference type="GO" id="GO:0070930">
    <property type="term" value="P:trans-translation-dependent protein tagging"/>
    <property type="evidence" value="ECO:0007669"/>
    <property type="project" value="TreeGrafter"/>
</dbReference>
<organism evidence="5 6">
    <name type="scientific">Candidatus Liptonbacteria bacterium RIFCSPLOWO2_01_FULL_52_25</name>
    <dbReference type="NCBI Taxonomy" id="1798650"/>
    <lineage>
        <taxon>Bacteria</taxon>
        <taxon>Candidatus Liptoniibacteriota</taxon>
    </lineage>
</organism>
<proteinExistence type="inferred from homology"/>
<sequence length="149" mass="17435">MKNDLPTIAENRRARFDYEVLETFDAGIELRGFEVKSAKTGHMQLAGGYVIVRGIELWLVNSHIPPYQPKNAPPDYKPDRNRRLLMHTEEIKRLAGLIKEKKSSLIPLRAYVKNNLIKIELGLARPRKKSDKREFIKKRSHEREMRETD</sequence>
<dbReference type="NCBIfam" id="NF003843">
    <property type="entry name" value="PRK05422.1"/>
    <property type="match status" value="1"/>
</dbReference>
<dbReference type="PROSITE" id="PS01317">
    <property type="entry name" value="SSRP"/>
    <property type="match status" value="1"/>
</dbReference>
<dbReference type="NCBIfam" id="TIGR00086">
    <property type="entry name" value="smpB"/>
    <property type="match status" value="1"/>
</dbReference>
<feature type="region of interest" description="Disordered" evidence="4">
    <location>
        <begin position="128"/>
        <end position="149"/>
    </location>
</feature>
<dbReference type="STRING" id="1798650.A2945_02530"/>
<dbReference type="InterPro" id="IPR023620">
    <property type="entry name" value="SmpB"/>
</dbReference>
<dbReference type="GO" id="GO:0005829">
    <property type="term" value="C:cytosol"/>
    <property type="evidence" value="ECO:0007669"/>
    <property type="project" value="TreeGrafter"/>
</dbReference>
<comment type="similarity">
    <text evidence="3">Belongs to the SmpB family.</text>
</comment>
<dbReference type="InterPro" id="IPR000037">
    <property type="entry name" value="SsrA-bd_prot"/>
</dbReference>
<accession>A0A1G2CF39</accession>
<evidence type="ECO:0000256" key="4">
    <source>
        <dbReference type="SAM" id="MobiDB-lite"/>
    </source>
</evidence>